<keyword evidence="2" id="KW-1185">Reference proteome</keyword>
<dbReference type="EMBL" id="BAABBA010000021">
    <property type="protein sequence ID" value="GAA4289045.1"/>
    <property type="molecule type" value="Genomic_DNA"/>
</dbReference>
<protein>
    <recommendedName>
        <fullName evidence="3">HAD-IA family hydrolase</fullName>
    </recommendedName>
</protein>
<evidence type="ECO:0000313" key="1">
    <source>
        <dbReference type="EMBL" id="GAA4289045.1"/>
    </source>
</evidence>
<accession>A0ABP8EYK1</accession>
<proteinExistence type="predicted"/>
<dbReference type="InterPro" id="IPR036412">
    <property type="entry name" value="HAD-like_sf"/>
</dbReference>
<reference evidence="2" key="1">
    <citation type="journal article" date="2019" name="Int. J. Syst. Evol. Microbiol.">
        <title>The Global Catalogue of Microorganisms (GCM) 10K type strain sequencing project: providing services to taxonomists for standard genome sequencing and annotation.</title>
        <authorList>
            <consortium name="The Broad Institute Genomics Platform"/>
            <consortium name="The Broad Institute Genome Sequencing Center for Infectious Disease"/>
            <person name="Wu L."/>
            <person name="Ma J."/>
        </authorList>
    </citation>
    <scope>NUCLEOTIDE SEQUENCE [LARGE SCALE GENOMIC DNA]</scope>
    <source>
        <strain evidence="2">JCM 17459</strain>
    </source>
</reference>
<dbReference type="SUPFAM" id="SSF56784">
    <property type="entry name" value="HAD-like"/>
    <property type="match status" value="1"/>
</dbReference>
<dbReference type="InterPro" id="IPR023214">
    <property type="entry name" value="HAD_sf"/>
</dbReference>
<name>A0ABP8EYK1_9MICO</name>
<gene>
    <name evidence="1" type="ORF">GCM10022262_34060</name>
</gene>
<evidence type="ECO:0000313" key="2">
    <source>
        <dbReference type="Proteomes" id="UP001499841"/>
    </source>
</evidence>
<sequence>MWPFVSADDVECPKSAPDMLLRAAAVLEVSPSRCLVVKESDLGVAAARNAGMSVLKFLRT</sequence>
<dbReference type="Proteomes" id="UP001499841">
    <property type="component" value="Unassembled WGS sequence"/>
</dbReference>
<comment type="caution">
    <text evidence="1">The sequence shown here is derived from an EMBL/GenBank/DDBJ whole genome shotgun (WGS) entry which is preliminary data.</text>
</comment>
<dbReference type="Gene3D" id="3.40.50.1000">
    <property type="entry name" value="HAD superfamily/HAD-like"/>
    <property type="match status" value="1"/>
</dbReference>
<organism evidence="1 2">
    <name type="scientific">Georgenia daeguensis</name>
    <dbReference type="NCBI Taxonomy" id="908355"/>
    <lineage>
        <taxon>Bacteria</taxon>
        <taxon>Bacillati</taxon>
        <taxon>Actinomycetota</taxon>
        <taxon>Actinomycetes</taxon>
        <taxon>Micrococcales</taxon>
        <taxon>Bogoriellaceae</taxon>
        <taxon>Georgenia</taxon>
    </lineage>
</organism>
<evidence type="ECO:0008006" key="3">
    <source>
        <dbReference type="Google" id="ProtNLM"/>
    </source>
</evidence>